<gene>
    <name evidence="1" type="ORF">A4X13_0g1206</name>
</gene>
<evidence type="ECO:0000313" key="2">
    <source>
        <dbReference type="Proteomes" id="UP000077521"/>
    </source>
</evidence>
<name>A0A177T9I5_9BASI</name>
<proteinExistence type="predicted"/>
<dbReference type="Proteomes" id="UP000077521">
    <property type="component" value="Unassembled WGS sequence"/>
</dbReference>
<accession>A0A177T9I5</accession>
<keyword evidence="2" id="KW-1185">Reference proteome</keyword>
<evidence type="ECO:0000313" key="1">
    <source>
        <dbReference type="EMBL" id="KAE8259155.1"/>
    </source>
</evidence>
<reference evidence="1" key="2">
    <citation type="journal article" date="2019" name="IMA Fungus">
        <title>Genome sequencing and comparison of five Tilletia species to identify candidate genes for the detection of regulated species infecting wheat.</title>
        <authorList>
            <person name="Nguyen H.D.T."/>
            <person name="Sultana T."/>
            <person name="Kesanakurti P."/>
            <person name="Hambleton S."/>
        </authorList>
    </citation>
    <scope>NUCLEOTIDE SEQUENCE</scope>
    <source>
        <strain evidence="1">DAOMC 236416</strain>
    </source>
</reference>
<sequence>MQSLSVTCPVLSGKTAERWTSTIPVPRNLRMWKFGCDRGARINLARGRLSLQACRPPKGSKIRARRYVPCEARDDV</sequence>
<dbReference type="AlphaFoldDB" id="A0A177T9I5"/>
<dbReference type="EMBL" id="LWDF02000045">
    <property type="protein sequence ID" value="KAE8259155.1"/>
    <property type="molecule type" value="Genomic_DNA"/>
</dbReference>
<organism evidence="1 2">
    <name type="scientific">Tilletia indica</name>
    <dbReference type="NCBI Taxonomy" id="43049"/>
    <lineage>
        <taxon>Eukaryota</taxon>
        <taxon>Fungi</taxon>
        <taxon>Dikarya</taxon>
        <taxon>Basidiomycota</taxon>
        <taxon>Ustilaginomycotina</taxon>
        <taxon>Exobasidiomycetes</taxon>
        <taxon>Tilletiales</taxon>
        <taxon>Tilletiaceae</taxon>
        <taxon>Tilletia</taxon>
    </lineage>
</organism>
<comment type="caution">
    <text evidence="1">The sequence shown here is derived from an EMBL/GenBank/DDBJ whole genome shotgun (WGS) entry which is preliminary data.</text>
</comment>
<reference evidence="1" key="1">
    <citation type="submission" date="2016-04" db="EMBL/GenBank/DDBJ databases">
        <authorList>
            <person name="Nguyen H.D."/>
            <person name="Samba Siva P."/>
            <person name="Cullis J."/>
            <person name="Levesque C.A."/>
            <person name="Hambleton S."/>
        </authorList>
    </citation>
    <scope>NUCLEOTIDE SEQUENCE</scope>
    <source>
        <strain evidence="1">DAOMC 236416</strain>
    </source>
</reference>
<protein>
    <submittedName>
        <fullName evidence="1">Uncharacterized protein</fullName>
    </submittedName>
</protein>